<sequence>MCRTVINTAWCTFITFNLAFRRFIMSTPSLASVSHAQTALPAAQAASQAATQPAIQTPLPLAPLHLPAEPGLWPVAWGWWAILALIILSIFIAVFIYKRHKKRSLAKKTVLRLLKQSTHQQTNNKKVATVNDLLRQVCLSYYPRPMLASLHGERWYAFLDNQHPSKKDNFQANQDDWQHALYQKDPISDDLANRLYRQVEEWITQTLPPSKKQLKAANANFHAASSNLHGDSVSSARIIKSSPNSLIEKEKEMTTSKIKEPKDNV</sequence>
<dbReference type="InterPro" id="IPR025489">
    <property type="entry name" value="DUF4381"/>
</dbReference>
<feature type="compositionally biased region" description="Basic and acidic residues" evidence="1">
    <location>
        <begin position="247"/>
        <end position="265"/>
    </location>
</feature>
<gene>
    <name evidence="3" type="ORF">CIK83_12970</name>
</gene>
<dbReference type="OrthoDB" id="283083at2"/>
<evidence type="ECO:0000313" key="4">
    <source>
        <dbReference type="Proteomes" id="UP000252479"/>
    </source>
</evidence>
<dbReference type="EMBL" id="QPGL01000002">
    <property type="protein sequence ID" value="RCS70349.1"/>
    <property type="molecule type" value="Genomic_DNA"/>
</dbReference>
<organism evidence="3 4">
    <name type="scientific">Vibrio casei</name>
    <dbReference type="NCBI Taxonomy" id="673372"/>
    <lineage>
        <taxon>Bacteria</taxon>
        <taxon>Pseudomonadati</taxon>
        <taxon>Pseudomonadota</taxon>
        <taxon>Gammaproteobacteria</taxon>
        <taxon>Vibrionales</taxon>
        <taxon>Vibrionaceae</taxon>
        <taxon>Vibrio</taxon>
    </lineage>
</organism>
<keyword evidence="2" id="KW-0472">Membrane</keyword>
<proteinExistence type="predicted"/>
<accession>A0A368LHW9</accession>
<keyword evidence="4" id="KW-1185">Reference proteome</keyword>
<dbReference type="Proteomes" id="UP000252479">
    <property type="component" value="Unassembled WGS sequence"/>
</dbReference>
<dbReference type="Pfam" id="PF14316">
    <property type="entry name" value="DUF4381"/>
    <property type="match status" value="1"/>
</dbReference>
<protein>
    <submittedName>
        <fullName evidence="3">DUF4381 domain-containing protein</fullName>
    </submittedName>
</protein>
<feature type="region of interest" description="Disordered" evidence="1">
    <location>
        <begin position="243"/>
        <end position="265"/>
    </location>
</feature>
<evidence type="ECO:0000256" key="1">
    <source>
        <dbReference type="SAM" id="MobiDB-lite"/>
    </source>
</evidence>
<name>A0A368LHW9_9VIBR</name>
<evidence type="ECO:0000313" key="3">
    <source>
        <dbReference type="EMBL" id="RCS70349.1"/>
    </source>
</evidence>
<keyword evidence="2" id="KW-1133">Transmembrane helix</keyword>
<reference evidence="3 4" key="1">
    <citation type="journal article" date="2017" name="Elife">
        <title>Extensive horizontal gene transfer in cheese-associated bacteria.</title>
        <authorList>
            <person name="Bonham K.S."/>
            <person name="Wolfe B.E."/>
            <person name="Dutton R.J."/>
        </authorList>
    </citation>
    <scope>NUCLEOTIDE SEQUENCE [LARGE SCALE GENOMIC DNA]</scope>
    <source>
        <strain evidence="3 4">JB196</strain>
    </source>
</reference>
<dbReference type="AlphaFoldDB" id="A0A368LHW9"/>
<comment type="caution">
    <text evidence="3">The sequence shown here is derived from an EMBL/GenBank/DDBJ whole genome shotgun (WGS) entry which is preliminary data.</text>
</comment>
<keyword evidence="2" id="KW-0812">Transmembrane</keyword>
<feature type="transmembrane region" description="Helical" evidence="2">
    <location>
        <begin position="77"/>
        <end position="97"/>
    </location>
</feature>
<evidence type="ECO:0000256" key="2">
    <source>
        <dbReference type="SAM" id="Phobius"/>
    </source>
</evidence>